<feature type="transmembrane region" description="Helical" evidence="1">
    <location>
        <begin position="427"/>
        <end position="447"/>
    </location>
</feature>
<keyword evidence="3" id="KW-1185">Reference proteome</keyword>
<feature type="transmembrane region" description="Helical" evidence="1">
    <location>
        <begin position="337"/>
        <end position="356"/>
    </location>
</feature>
<name>A0ABU7QSY5_AVIPA</name>
<evidence type="ECO:0000313" key="2">
    <source>
        <dbReference type="EMBL" id="MEE6113751.1"/>
    </source>
</evidence>
<keyword evidence="1" id="KW-0472">Membrane</keyword>
<organism evidence="2 3">
    <name type="scientific">Avibacterium paragallinarum</name>
    <name type="common">Haemophilus gallinarum</name>
    <dbReference type="NCBI Taxonomy" id="728"/>
    <lineage>
        <taxon>Bacteria</taxon>
        <taxon>Pseudomonadati</taxon>
        <taxon>Pseudomonadota</taxon>
        <taxon>Gammaproteobacteria</taxon>
        <taxon>Pasteurellales</taxon>
        <taxon>Pasteurellaceae</taxon>
        <taxon>Avibacterium</taxon>
    </lineage>
</organism>
<dbReference type="Proteomes" id="UP001352533">
    <property type="component" value="Unassembled WGS sequence"/>
</dbReference>
<dbReference type="EMBL" id="JAMDKS010000047">
    <property type="protein sequence ID" value="MEE6113751.1"/>
    <property type="molecule type" value="Genomic_DNA"/>
</dbReference>
<keyword evidence="1" id="KW-1133">Transmembrane helix</keyword>
<comment type="caution">
    <text evidence="2">The sequence shown here is derived from an EMBL/GenBank/DDBJ whole genome shotgun (WGS) entry which is preliminary data.</text>
</comment>
<proteinExistence type="predicted"/>
<evidence type="ECO:0000313" key="3">
    <source>
        <dbReference type="Proteomes" id="UP001352533"/>
    </source>
</evidence>
<sequence length="552" mass="62371">MTSIAADKPEFDWAGELEKTVVNSLVTTFGLDFLLFQDKRGGDVDTINNARQGVYATEEAKNTYENREAYDSHAYHSDKRYIGKGRADKALQEQGKLDDAYRVGKKLGNKKGIRQLDHTISGKEISNDAGRVLAGLNGVDLANQESNLNSTHWYVNNLKRDHSVEKFVNEIIPKKSAELEKLIQKKEQELAKMPTSTPQERHKKDLAHNELEQSKAKKKVLDDVLENKEKIIEADQKARKAYNQQINLKYYTSATFFKSTAVAAGKKGLQMGARQALGLILAEVWFELRERIPEIYQELKQNFTIAKFLEKIAVSLENIFNRVKKRFKDIISAFKDGALSGILGSISTTVMNIFLVSEKIVVKLIREMWNSLVGVIKLIAFNPDKLDTKMLFKSVLKLLGAGLATALGAMLNAHLASMLVFPMGDLISAFLSALATGVMTLAFGYFIENGLSLQFIWDIINSYKQKYEVMINHMKEINAELDRYLLQWAEIEFNLKPDEIMIFADSLEACNSELERSLVLKQEIERRNIDLPFDLGDVESARKWLASLAKNA</sequence>
<reference evidence="2 3" key="1">
    <citation type="journal article" date="2022" name="Front. Microbiol.">
        <title>Commensal bacteria contribute to the growth of multidrug-resistant Avibacterium paragallinarum in chickens.</title>
        <authorList>
            <person name="Zhu J."/>
            <person name="Chen Y."/>
            <person name="Wu Y."/>
            <person name="Wang Y."/>
            <person name="Zhu K."/>
        </authorList>
    </citation>
    <scope>NUCLEOTIDE SEQUENCE [LARGE SCALE GENOMIC DNA]</scope>
    <source>
        <strain evidence="2 3">AV12</strain>
    </source>
</reference>
<dbReference type="RefSeq" id="WP_194752117.1">
    <property type="nucleotide sequence ID" value="NZ_JACEWB010000047.1"/>
</dbReference>
<evidence type="ECO:0000256" key="1">
    <source>
        <dbReference type="SAM" id="Phobius"/>
    </source>
</evidence>
<accession>A0ABU7QSY5</accession>
<gene>
    <name evidence="2" type="ORF">M5S25_11260</name>
</gene>
<feature type="transmembrane region" description="Helical" evidence="1">
    <location>
        <begin position="398"/>
        <end position="421"/>
    </location>
</feature>
<protein>
    <submittedName>
        <fullName evidence="2">ATPase</fullName>
    </submittedName>
</protein>
<keyword evidence="1" id="KW-0812">Transmembrane</keyword>